<dbReference type="PANTHER" id="PTHR42695">
    <property type="entry name" value="GLUTAMINE AMIDOTRANSFERASE YLR126C-RELATED"/>
    <property type="match status" value="1"/>
</dbReference>
<evidence type="ECO:0000256" key="1">
    <source>
        <dbReference type="SAM" id="MobiDB-lite"/>
    </source>
</evidence>
<dbReference type="InterPro" id="IPR017926">
    <property type="entry name" value="GATASE"/>
</dbReference>
<dbReference type="AlphaFoldDB" id="A0A7X0VIN7"/>
<evidence type="ECO:0000313" key="3">
    <source>
        <dbReference type="EMBL" id="MBB6673854.1"/>
    </source>
</evidence>
<dbReference type="PANTHER" id="PTHR42695:SF5">
    <property type="entry name" value="GLUTAMINE AMIDOTRANSFERASE YLR126C-RELATED"/>
    <property type="match status" value="1"/>
</dbReference>
<name>A0A7X0VIN7_9BACL</name>
<dbReference type="InterPro" id="IPR029062">
    <property type="entry name" value="Class_I_gatase-like"/>
</dbReference>
<reference evidence="3 4" key="1">
    <citation type="submission" date="2020-08" db="EMBL/GenBank/DDBJ databases">
        <title>Cohnella phylogeny.</title>
        <authorList>
            <person name="Dunlap C."/>
        </authorList>
    </citation>
    <scope>NUCLEOTIDE SEQUENCE [LARGE SCALE GENOMIC DNA]</scope>
    <source>
        <strain evidence="3 4">DSM 28246</strain>
    </source>
</reference>
<dbReference type="Gene3D" id="3.40.50.880">
    <property type="match status" value="1"/>
</dbReference>
<dbReference type="GO" id="GO:0016787">
    <property type="term" value="F:hydrolase activity"/>
    <property type="evidence" value="ECO:0007669"/>
    <property type="project" value="UniProtKB-KW"/>
</dbReference>
<comment type="caution">
    <text evidence="3">The sequence shown here is derived from an EMBL/GenBank/DDBJ whole genome shotgun (WGS) entry which is preliminary data.</text>
</comment>
<dbReference type="GO" id="GO:0005829">
    <property type="term" value="C:cytosol"/>
    <property type="evidence" value="ECO:0007669"/>
    <property type="project" value="TreeGrafter"/>
</dbReference>
<proteinExistence type="predicted"/>
<dbReference type="EMBL" id="JACJVP010000042">
    <property type="protein sequence ID" value="MBB6673854.1"/>
    <property type="molecule type" value="Genomic_DNA"/>
</dbReference>
<dbReference type="SUPFAM" id="SSF52317">
    <property type="entry name" value="Class I glutamine amidotransferase-like"/>
    <property type="match status" value="1"/>
</dbReference>
<evidence type="ECO:0000259" key="2">
    <source>
        <dbReference type="Pfam" id="PF00117"/>
    </source>
</evidence>
<gene>
    <name evidence="3" type="ORF">H7C19_24530</name>
</gene>
<feature type="region of interest" description="Disordered" evidence="1">
    <location>
        <begin position="103"/>
        <end position="159"/>
    </location>
</feature>
<dbReference type="InterPro" id="IPR044992">
    <property type="entry name" value="ChyE-like"/>
</dbReference>
<keyword evidence="4" id="KW-1185">Reference proteome</keyword>
<dbReference type="Proteomes" id="UP000547209">
    <property type="component" value="Unassembled WGS sequence"/>
</dbReference>
<feature type="compositionally biased region" description="Basic and acidic residues" evidence="1">
    <location>
        <begin position="120"/>
        <end position="147"/>
    </location>
</feature>
<accession>A0A7X0VIN7</accession>
<sequence length="171" mass="18998">MYLESKYDWLAEEKRFIRSAVREGVRVLGICLGAQFLAETLGGRVFRNADKEIGWHPVRRTAERHPPLGRTAGEVPFVPLAQRRRLAAGGGRAARRVGCDRRPGVRLRQPGAGPAVPSGDDARLHGDDAGPLARRADRRAAYSERRADRRRGRAAESGRMLRLVLDRLESA</sequence>
<protein>
    <submittedName>
        <fullName evidence="3">Gamma-glutamyl-gamma-aminobutyrate hydrolase family protein</fullName>
    </submittedName>
</protein>
<organism evidence="3 4">
    <name type="scientific">Cohnella nanjingensis</name>
    <dbReference type="NCBI Taxonomy" id="1387779"/>
    <lineage>
        <taxon>Bacteria</taxon>
        <taxon>Bacillati</taxon>
        <taxon>Bacillota</taxon>
        <taxon>Bacilli</taxon>
        <taxon>Bacillales</taxon>
        <taxon>Paenibacillaceae</taxon>
        <taxon>Cohnella</taxon>
    </lineage>
</organism>
<dbReference type="Pfam" id="PF00117">
    <property type="entry name" value="GATase"/>
    <property type="match status" value="1"/>
</dbReference>
<keyword evidence="3" id="KW-0378">Hydrolase</keyword>
<feature type="domain" description="Glutamine amidotransferase" evidence="2">
    <location>
        <begin position="12"/>
        <end position="55"/>
    </location>
</feature>
<evidence type="ECO:0000313" key="4">
    <source>
        <dbReference type="Proteomes" id="UP000547209"/>
    </source>
</evidence>